<name>A0ABU6UFQ4_9FABA</name>
<dbReference type="EMBL" id="JASCZI010121026">
    <property type="protein sequence ID" value="MED6159011.1"/>
    <property type="molecule type" value="Genomic_DNA"/>
</dbReference>
<gene>
    <name evidence="1" type="ORF">PIB30_038321</name>
</gene>
<dbReference type="Proteomes" id="UP001341840">
    <property type="component" value="Unassembled WGS sequence"/>
</dbReference>
<evidence type="ECO:0000313" key="1">
    <source>
        <dbReference type="EMBL" id="MED6159011.1"/>
    </source>
</evidence>
<proteinExistence type="predicted"/>
<comment type="caution">
    <text evidence="1">The sequence shown here is derived from an EMBL/GenBank/DDBJ whole genome shotgun (WGS) entry which is preliminary data.</text>
</comment>
<protein>
    <submittedName>
        <fullName evidence="1">Uncharacterized protein</fullName>
    </submittedName>
</protein>
<sequence>MQVSVTKESIRGVSSRLVGPKLFKIFEFHRQRADSGSLRTNSFLDRDPNSNIKSIRLWIESTLRRVSENEVFAKSKRGQEDQSSAYGNSGPSGVEKIVYDWGRLIGPPGKYERWSSSASSGSVDIRVRLGALAPYWEPHEFVVLTPLLLKYFRCRWRLADLVLVSFAYRNCKCLEFHRFRLKLCGGSSGCYKFK</sequence>
<organism evidence="1 2">
    <name type="scientific">Stylosanthes scabra</name>
    <dbReference type="NCBI Taxonomy" id="79078"/>
    <lineage>
        <taxon>Eukaryota</taxon>
        <taxon>Viridiplantae</taxon>
        <taxon>Streptophyta</taxon>
        <taxon>Embryophyta</taxon>
        <taxon>Tracheophyta</taxon>
        <taxon>Spermatophyta</taxon>
        <taxon>Magnoliopsida</taxon>
        <taxon>eudicotyledons</taxon>
        <taxon>Gunneridae</taxon>
        <taxon>Pentapetalae</taxon>
        <taxon>rosids</taxon>
        <taxon>fabids</taxon>
        <taxon>Fabales</taxon>
        <taxon>Fabaceae</taxon>
        <taxon>Papilionoideae</taxon>
        <taxon>50 kb inversion clade</taxon>
        <taxon>dalbergioids sensu lato</taxon>
        <taxon>Dalbergieae</taxon>
        <taxon>Pterocarpus clade</taxon>
        <taxon>Stylosanthes</taxon>
    </lineage>
</organism>
<evidence type="ECO:0000313" key="2">
    <source>
        <dbReference type="Proteomes" id="UP001341840"/>
    </source>
</evidence>
<keyword evidence="2" id="KW-1185">Reference proteome</keyword>
<accession>A0ABU6UFQ4</accession>
<reference evidence="1 2" key="1">
    <citation type="journal article" date="2023" name="Plants (Basel)">
        <title>Bridging the Gap: Combining Genomics and Transcriptomics Approaches to Understand Stylosanthes scabra, an Orphan Legume from the Brazilian Caatinga.</title>
        <authorList>
            <person name="Ferreira-Neto J.R.C."/>
            <person name="da Silva M.D."/>
            <person name="Binneck E."/>
            <person name="de Melo N.F."/>
            <person name="da Silva R.H."/>
            <person name="de Melo A.L.T.M."/>
            <person name="Pandolfi V."/>
            <person name="Bustamante F.O."/>
            <person name="Brasileiro-Vidal A.C."/>
            <person name="Benko-Iseppon A.M."/>
        </authorList>
    </citation>
    <scope>NUCLEOTIDE SEQUENCE [LARGE SCALE GENOMIC DNA]</scope>
    <source>
        <tissue evidence="1">Leaves</tissue>
    </source>
</reference>